<evidence type="ECO:0000256" key="1">
    <source>
        <dbReference type="ARBA" id="ARBA00022679"/>
    </source>
</evidence>
<organism evidence="4 5">
    <name type="scientific">Salegentibacter mishustinae</name>
    <dbReference type="NCBI Taxonomy" id="270918"/>
    <lineage>
        <taxon>Bacteria</taxon>
        <taxon>Pseudomonadati</taxon>
        <taxon>Bacteroidota</taxon>
        <taxon>Flavobacteriia</taxon>
        <taxon>Flavobacteriales</taxon>
        <taxon>Flavobacteriaceae</taxon>
        <taxon>Salegentibacter</taxon>
    </lineage>
</organism>
<dbReference type="RefSeq" id="WP_057482092.1">
    <property type="nucleotide sequence ID" value="NZ_LKTP01000023.1"/>
</dbReference>
<dbReference type="OrthoDB" id="6717394at2"/>
<evidence type="ECO:0000313" key="4">
    <source>
        <dbReference type="EMBL" id="KRG28422.1"/>
    </source>
</evidence>
<accession>A0A0Q9Z648</accession>
<reference evidence="4" key="1">
    <citation type="submission" date="2015-10" db="EMBL/GenBank/DDBJ databases">
        <title>Draft genome sequence of Salegentibacter mishustinae KCTC 12263.</title>
        <authorList>
            <person name="Lin W."/>
            <person name="Zheng Q."/>
        </authorList>
    </citation>
    <scope>NUCLEOTIDE SEQUENCE [LARGE SCALE GENOMIC DNA]</scope>
    <source>
        <strain evidence="4">KCTC 12263</strain>
    </source>
</reference>
<dbReference type="Pfam" id="PF02709">
    <property type="entry name" value="Glyco_transf_7C"/>
    <property type="match status" value="1"/>
</dbReference>
<dbReference type="AlphaFoldDB" id="A0A0Q9Z648"/>
<dbReference type="InterPro" id="IPR027791">
    <property type="entry name" value="Galactosyl_T_C"/>
</dbReference>
<keyword evidence="5" id="KW-1185">Reference proteome</keyword>
<dbReference type="InterPro" id="IPR001173">
    <property type="entry name" value="Glyco_trans_2-like"/>
</dbReference>
<dbReference type="InterPro" id="IPR029044">
    <property type="entry name" value="Nucleotide-diphossugar_trans"/>
</dbReference>
<evidence type="ECO:0000313" key="5">
    <source>
        <dbReference type="Proteomes" id="UP000051643"/>
    </source>
</evidence>
<dbReference type="PANTHER" id="PTHR43685">
    <property type="entry name" value="GLYCOSYLTRANSFERASE"/>
    <property type="match status" value="1"/>
</dbReference>
<dbReference type="InterPro" id="IPR050834">
    <property type="entry name" value="Glycosyltransf_2"/>
</dbReference>
<dbReference type="Proteomes" id="UP000051643">
    <property type="component" value="Unassembled WGS sequence"/>
</dbReference>
<dbReference type="SUPFAM" id="SSF53448">
    <property type="entry name" value="Nucleotide-diphospho-sugar transferases"/>
    <property type="match status" value="1"/>
</dbReference>
<comment type="caution">
    <text evidence="4">The sequence shown here is derived from an EMBL/GenBank/DDBJ whole genome shotgun (WGS) entry which is preliminary data.</text>
</comment>
<dbReference type="Gene3D" id="3.90.550.10">
    <property type="entry name" value="Spore Coat Polysaccharide Biosynthesis Protein SpsA, Chain A"/>
    <property type="match status" value="1"/>
</dbReference>
<dbReference type="PANTHER" id="PTHR43685:SF2">
    <property type="entry name" value="GLYCOSYLTRANSFERASE 2-LIKE DOMAIN-CONTAINING PROTEIN"/>
    <property type="match status" value="1"/>
</dbReference>
<proteinExistence type="predicted"/>
<name>A0A0Q9Z648_9FLAO</name>
<protein>
    <recommendedName>
        <fullName evidence="6">Glycosyl transferase family 2</fullName>
    </recommendedName>
</protein>
<sequence length="362" mass="42904">MEPVFSILFAHRNRDSERIKISFDSLRKQQLQNFEVIFVDYGSEKGLVKELEKLEREFPFVRFYHLAVPQLLWNKSKALNFGITKAKGDYVFIADIDLVFHPETSILWEKLQSPDKFYLFQLGYLDKAESQKLSGNYEFGDLKSARVGEVNGMILTSRESLMKVNGLDEFFHFYGSEDEDLFVRLENAGYQEEQRKEEYFCHNWHQSFSGTEDKLLTGNPRVKYIMRINQRHFERNRDRGIIKPLRQGEMGNFIAAERSEALKNPDMNLEIPNILARVEHFLREELPSRKGEVVQVEFFEDEFYTSLKHRLKKGLGKQTQPYISMKEVNDMVLKEILYNYRDHNYSFRLGKDLKRIDFILEV</sequence>
<dbReference type="EMBL" id="LKTP01000023">
    <property type="protein sequence ID" value="KRG28422.1"/>
    <property type="molecule type" value="Genomic_DNA"/>
</dbReference>
<feature type="domain" description="Galactosyltransferase C-terminal" evidence="3">
    <location>
        <begin position="150"/>
        <end position="197"/>
    </location>
</feature>
<evidence type="ECO:0008006" key="6">
    <source>
        <dbReference type="Google" id="ProtNLM"/>
    </source>
</evidence>
<dbReference type="STRING" id="270918.APR42_06475"/>
<feature type="domain" description="Glycosyltransferase 2-like" evidence="2">
    <location>
        <begin position="7"/>
        <end position="116"/>
    </location>
</feature>
<dbReference type="Pfam" id="PF00535">
    <property type="entry name" value="Glycos_transf_2"/>
    <property type="match status" value="1"/>
</dbReference>
<keyword evidence="1" id="KW-0808">Transferase</keyword>
<dbReference type="GO" id="GO:0016740">
    <property type="term" value="F:transferase activity"/>
    <property type="evidence" value="ECO:0007669"/>
    <property type="project" value="UniProtKB-KW"/>
</dbReference>
<gene>
    <name evidence="4" type="ORF">APR42_06475</name>
</gene>
<evidence type="ECO:0000259" key="3">
    <source>
        <dbReference type="Pfam" id="PF02709"/>
    </source>
</evidence>
<evidence type="ECO:0000259" key="2">
    <source>
        <dbReference type="Pfam" id="PF00535"/>
    </source>
</evidence>